<proteinExistence type="predicted"/>
<name>A0ACB8G9M2_9SAUR</name>
<accession>A0ACB8G9M2</accession>
<dbReference type="EMBL" id="CM037614">
    <property type="protein sequence ID" value="KAH8016453.1"/>
    <property type="molecule type" value="Genomic_DNA"/>
</dbReference>
<sequence length="111" mass="12063">MPPFQTWALCSQTKGPGESQLMSVPPPAMAWPAPPALLRQCLIGSQHSPKVVGTFWFRCCRVEGHLTGGTLDFSTDGWGVPLTLVKGANTPEHPELLHGPFLTPPTHRIKL</sequence>
<protein>
    <submittedName>
        <fullName evidence="1">Uncharacterized protein</fullName>
    </submittedName>
</protein>
<keyword evidence="2" id="KW-1185">Reference proteome</keyword>
<reference evidence="1" key="1">
    <citation type="submission" date="2021-08" db="EMBL/GenBank/DDBJ databases">
        <title>The first chromosome-level gecko genome reveals the dynamic sex chromosomes of Neotropical dwarf geckos (Sphaerodactylidae: Sphaerodactylus).</title>
        <authorList>
            <person name="Pinto B.J."/>
            <person name="Keating S.E."/>
            <person name="Gamble T."/>
        </authorList>
    </citation>
    <scope>NUCLEOTIDE SEQUENCE</scope>
    <source>
        <strain evidence="1">TG3544</strain>
    </source>
</reference>
<organism evidence="1 2">
    <name type="scientific">Sphaerodactylus townsendi</name>
    <dbReference type="NCBI Taxonomy" id="933632"/>
    <lineage>
        <taxon>Eukaryota</taxon>
        <taxon>Metazoa</taxon>
        <taxon>Chordata</taxon>
        <taxon>Craniata</taxon>
        <taxon>Vertebrata</taxon>
        <taxon>Euteleostomi</taxon>
        <taxon>Lepidosauria</taxon>
        <taxon>Squamata</taxon>
        <taxon>Bifurcata</taxon>
        <taxon>Gekkota</taxon>
        <taxon>Sphaerodactylidae</taxon>
        <taxon>Sphaerodactylus</taxon>
    </lineage>
</organism>
<dbReference type="Proteomes" id="UP000827872">
    <property type="component" value="Linkage Group LG01"/>
</dbReference>
<evidence type="ECO:0000313" key="1">
    <source>
        <dbReference type="EMBL" id="KAH8016453.1"/>
    </source>
</evidence>
<evidence type="ECO:0000313" key="2">
    <source>
        <dbReference type="Proteomes" id="UP000827872"/>
    </source>
</evidence>
<comment type="caution">
    <text evidence="1">The sequence shown here is derived from an EMBL/GenBank/DDBJ whole genome shotgun (WGS) entry which is preliminary data.</text>
</comment>
<gene>
    <name evidence="1" type="ORF">K3G42_017913</name>
</gene>